<keyword evidence="3" id="KW-0325">Glycoprotein</keyword>
<dbReference type="SMART" id="SM00201">
    <property type="entry name" value="SO"/>
    <property type="match status" value="1"/>
</dbReference>
<dbReference type="EMBL" id="BEZZ01000120">
    <property type="protein sequence ID" value="GCC26346.1"/>
    <property type="molecule type" value="Genomic_DNA"/>
</dbReference>
<dbReference type="PANTHER" id="PTHR20920:SF2">
    <property type="entry name" value="SOMATOMEDIN-B AND THROMBOSPONDIN TYPE-1 DOMAIN-CONTAINING PROTEIN"/>
    <property type="match status" value="1"/>
</dbReference>
<dbReference type="SUPFAM" id="SSF82895">
    <property type="entry name" value="TSP-1 type 1 repeat"/>
    <property type="match status" value="1"/>
</dbReference>
<keyword evidence="1 4" id="KW-0732">Signal</keyword>
<keyword evidence="2" id="KW-1015">Disulfide bond</keyword>
<evidence type="ECO:0000256" key="4">
    <source>
        <dbReference type="SAM" id="SignalP"/>
    </source>
</evidence>
<dbReference type="InterPro" id="IPR039942">
    <property type="entry name" value="SBSPO"/>
</dbReference>
<dbReference type="AlphaFoldDB" id="A0A401S7H6"/>
<sequence length="263" mass="29612">MGTSPVSLVLLAGLLWFSDIAEAGCSESQKCCNGRDHRCSSIGWTMNRVYGTCYCDQACRSTGDCCYDYIETCPASPCVVSEWSQWSGCAEQCQPTVRIRQRHVEQEPLNHGDPCPPLEERAGCLEYMNYQGVHCGQSYGPAFISTAAYNKERRKLAVFEDKEIPGYCTEFTIESLSFHCTVENRSFARWMQYLREGYTVCVTCQPPAMNSHNHRCHGDGANDNGTHVFQWQAVGNSQCRGTWRKVREVAECSCPIVHSFIFT</sequence>
<evidence type="ECO:0000259" key="5">
    <source>
        <dbReference type="PROSITE" id="PS50958"/>
    </source>
</evidence>
<keyword evidence="7" id="KW-1185">Reference proteome</keyword>
<evidence type="ECO:0000256" key="3">
    <source>
        <dbReference type="ARBA" id="ARBA00023180"/>
    </source>
</evidence>
<dbReference type="PROSITE" id="PS00524">
    <property type="entry name" value="SMB_1"/>
    <property type="match status" value="1"/>
</dbReference>
<dbReference type="InterPro" id="IPR044004">
    <property type="entry name" value="TSP1_spondin_dom"/>
</dbReference>
<dbReference type="PROSITE" id="PS50092">
    <property type="entry name" value="TSP1"/>
    <property type="match status" value="1"/>
</dbReference>
<accession>A0A401S7H6</accession>
<feature type="domain" description="SMB" evidence="5">
    <location>
        <begin position="28"/>
        <end position="78"/>
    </location>
</feature>
<dbReference type="Proteomes" id="UP000287033">
    <property type="component" value="Unassembled WGS sequence"/>
</dbReference>
<proteinExistence type="predicted"/>
<evidence type="ECO:0000256" key="1">
    <source>
        <dbReference type="ARBA" id="ARBA00022729"/>
    </source>
</evidence>
<feature type="signal peptide" evidence="4">
    <location>
        <begin position="1"/>
        <end position="23"/>
    </location>
</feature>
<dbReference type="FunFam" id="2.20.100.10:FF:000019">
    <property type="entry name" value="Thrombospondin type 1 domain containing 7A"/>
    <property type="match status" value="1"/>
</dbReference>
<dbReference type="InterPro" id="IPR036383">
    <property type="entry name" value="TSP1_rpt_sf"/>
</dbReference>
<gene>
    <name evidence="6" type="ORF">chiPu_0004762</name>
</gene>
<reference evidence="6 7" key="1">
    <citation type="journal article" date="2018" name="Nat. Ecol. Evol.">
        <title>Shark genomes provide insights into elasmobranch evolution and the origin of vertebrates.</title>
        <authorList>
            <person name="Hara Y"/>
            <person name="Yamaguchi K"/>
            <person name="Onimaru K"/>
            <person name="Kadota M"/>
            <person name="Koyanagi M"/>
            <person name="Keeley SD"/>
            <person name="Tatsumi K"/>
            <person name="Tanaka K"/>
            <person name="Motone F"/>
            <person name="Kageyama Y"/>
            <person name="Nozu R"/>
            <person name="Adachi N"/>
            <person name="Nishimura O"/>
            <person name="Nakagawa R"/>
            <person name="Tanegashima C"/>
            <person name="Kiyatake I"/>
            <person name="Matsumoto R"/>
            <person name="Murakumo K"/>
            <person name="Nishida K"/>
            <person name="Terakita A"/>
            <person name="Kuratani S"/>
            <person name="Sato K"/>
            <person name="Hyodo S Kuraku.S."/>
        </authorList>
    </citation>
    <scope>NUCLEOTIDE SEQUENCE [LARGE SCALE GENOMIC DNA]</scope>
</reference>
<dbReference type="InterPro" id="IPR000884">
    <property type="entry name" value="TSP1_rpt"/>
</dbReference>
<evidence type="ECO:0000256" key="2">
    <source>
        <dbReference type="ARBA" id="ARBA00023157"/>
    </source>
</evidence>
<dbReference type="OMA" id="QAASPQW"/>
<evidence type="ECO:0000313" key="6">
    <source>
        <dbReference type="EMBL" id="GCC26346.1"/>
    </source>
</evidence>
<name>A0A401S7H6_CHIPU</name>
<dbReference type="STRING" id="137246.A0A401S7H6"/>
<dbReference type="InterPro" id="IPR036024">
    <property type="entry name" value="Somatomedin_B-like_dom_sf"/>
</dbReference>
<dbReference type="Gene3D" id="2.20.100.10">
    <property type="entry name" value="Thrombospondin type-1 (TSP1) repeat"/>
    <property type="match status" value="1"/>
</dbReference>
<evidence type="ECO:0000313" key="7">
    <source>
        <dbReference type="Proteomes" id="UP000287033"/>
    </source>
</evidence>
<dbReference type="PANTHER" id="PTHR20920">
    <property type="entry name" value="RPE-SPONDIN"/>
    <property type="match status" value="1"/>
</dbReference>
<organism evidence="6 7">
    <name type="scientific">Chiloscyllium punctatum</name>
    <name type="common">Brownbanded bambooshark</name>
    <name type="synonym">Hemiscyllium punctatum</name>
    <dbReference type="NCBI Taxonomy" id="137246"/>
    <lineage>
        <taxon>Eukaryota</taxon>
        <taxon>Metazoa</taxon>
        <taxon>Chordata</taxon>
        <taxon>Craniata</taxon>
        <taxon>Vertebrata</taxon>
        <taxon>Chondrichthyes</taxon>
        <taxon>Elasmobranchii</taxon>
        <taxon>Galeomorphii</taxon>
        <taxon>Galeoidea</taxon>
        <taxon>Orectolobiformes</taxon>
        <taxon>Hemiscylliidae</taxon>
        <taxon>Chiloscyllium</taxon>
    </lineage>
</organism>
<dbReference type="SUPFAM" id="SSF90188">
    <property type="entry name" value="Somatomedin B domain"/>
    <property type="match status" value="1"/>
</dbReference>
<dbReference type="InterPro" id="IPR001212">
    <property type="entry name" value="Somatomedin_B_dom"/>
</dbReference>
<protein>
    <recommendedName>
        <fullName evidence="5">SMB domain-containing protein</fullName>
    </recommendedName>
</protein>
<dbReference type="InterPro" id="IPR056801">
    <property type="entry name" value="SBSPON_C"/>
</dbReference>
<dbReference type="OrthoDB" id="98591at2759"/>
<comment type="caution">
    <text evidence="6">The sequence shown here is derived from an EMBL/GenBank/DDBJ whole genome shotgun (WGS) entry which is preliminary data.</text>
</comment>
<dbReference type="Pfam" id="PF19028">
    <property type="entry name" value="TSP1_spondin"/>
    <property type="match status" value="1"/>
</dbReference>
<dbReference type="Pfam" id="PF25031">
    <property type="entry name" value="SBSPON_C"/>
    <property type="match status" value="1"/>
</dbReference>
<dbReference type="PROSITE" id="PS50958">
    <property type="entry name" value="SMB_2"/>
    <property type="match status" value="1"/>
</dbReference>
<feature type="chain" id="PRO_5019327331" description="SMB domain-containing protein" evidence="4">
    <location>
        <begin position="24"/>
        <end position="263"/>
    </location>
</feature>